<evidence type="ECO:0000256" key="3">
    <source>
        <dbReference type="ARBA" id="ARBA00022553"/>
    </source>
</evidence>
<dbReference type="Pfam" id="PF07730">
    <property type="entry name" value="HisKA_3"/>
    <property type="match status" value="1"/>
</dbReference>
<dbReference type="GO" id="GO:0016301">
    <property type="term" value="F:kinase activity"/>
    <property type="evidence" value="ECO:0007669"/>
    <property type="project" value="UniProtKB-KW"/>
</dbReference>
<keyword evidence="10" id="KW-1133">Transmembrane helix</keyword>
<dbReference type="InterPro" id="IPR011712">
    <property type="entry name" value="Sig_transdc_His_kin_sub3_dim/P"/>
</dbReference>
<keyword evidence="5" id="KW-0547">Nucleotide-binding</keyword>
<evidence type="ECO:0000313" key="13">
    <source>
        <dbReference type="EMBL" id="MCS5720358.1"/>
    </source>
</evidence>
<evidence type="ECO:0000256" key="6">
    <source>
        <dbReference type="ARBA" id="ARBA00022777"/>
    </source>
</evidence>
<evidence type="ECO:0000256" key="4">
    <source>
        <dbReference type="ARBA" id="ARBA00022679"/>
    </source>
</evidence>
<organism evidence="13 14">
    <name type="scientific">Herbiconiux aconitum</name>
    <dbReference type="NCBI Taxonomy" id="2970913"/>
    <lineage>
        <taxon>Bacteria</taxon>
        <taxon>Bacillati</taxon>
        <taxon>Actinomycetota</taxon>
        <taxon>Actinomycetes</taxon>
        <taxon>Micrococcales</taxon>
        <taxon>Microbacteriaceae</taxon>
        <taxon>Herbiconiux</taxon>
    </lineage>
</organism>
<evidence type="ECO:0000256" key="9">
    <source>
        <dbReference type="SAM" id="MobiDB-lite"/>
    </source>
</evidence>
<sequence length="421" mass="44545">MMHSPIIRAWAPDVAIGFVILLLGFWEAYANAYSGYGGGSVTLLVAVGTALAVALVRHAGWWSFGILWALLVVQAATMTDLMLVELAVVGVAFGLARWGTRPLLWASGLSIPVATFFALGYVGILANGLWGTRVVRNLIVPLVDSGISWPLVVLPMIAGVLALPWFAGLAARNWGAARASQRSQSEAEAEALSAQLERARMTEIATLREGQARLARDVHDVVGHSLTVILAQAESAQFLDSAEPAALKHTMANIAATARASLQEVRAVLASPDGDPEHRTDLDTLIDTTRASGNEIIVTDLGSPQPLPPELATVAFRVLQEMLTNALKHGRRDGAIAVTRQWNDRLQLTVTNHAEPASPHDDESDGDAANASGSGIAGMARRLESVGGSLEVHDSLESSPVFSVTASLPVRAGRPLEVALP</sequence>
<evidence type="ECO:0000256" key="10">
    <source>
        <dbReference type="SAM" id="Phobius"/>
    </source>
</evidence>
<feature type="domain" description="Signal transduction histidine kinase subgroup 3 dimerisation and phosphoacceptor" evidence="12">
    <location>
        <begin position="212"/>
        <end position="270"/>
    </location>
</feature>
<keyword evidence="14" id="KW-1185">Reference proteome</keyword>
<comment type="catalytic activity">
    <reaction evidence="1">
        <text>ATP + protein L-histidine = ADP + protein N-phospho-L-histidine.</text>
        <dbReference type="EC" id="2.7.13.3"/>
    </reaction>
</comment>
<dbReference type="PANTHER" id="PTHR24421:SF10">
    <property type="entry name" value="NITRATE_NITRITE SENSOR PROTEIN NARQ"/>
    <property type="match status" value="1"/>
</dbReference>
<protein>
    <recommendedName>
        <fullName evidence="2">histidine kinase</fullName>
        <ecNumber evidence="2">2.7.13.3</ecNumber>
    </recommendedName>
</protein>
<dbReference type="RefSeq" id="WP_259510733.1">
    <property type="nucleotide sequence ID" value="NZ_JANLCM010000004.1"/>
</dbReference>
<dbReference type="SUPFAM" id="SSF55874">
    <property type="entry name" value="ATPase domain of HSP90 chaperone/DNA topoisomerase II/histidine kinase"/>
    <property type="match status" value="1"/>
</dbReference>
<name>A0ABT2GVW4_9MICO</name>
<evidence type="ECO:0000313" key="14">
    <source>
        <dbReference type="Proteomes" id="UP001165584"/>
    </source>
</evidence>
<dbReference type="EMBL" id="JANLCM010000004">
    <property type="protein sequence ID" value="MCS5720358.1"/>
    <property type="molecule type" value="Genomic_DNA"/>
</dbReference>
<feature type="domain" description="Histidine kinase/HSP90-like ATPase" evidence="11">
    <location>
        <begin position="316"/>
        <end position="409"/>
    </location>
</feature>
<keyword evidence="4" id="KW-0808">Transferase</keyword>
<proteinExistence type="predicted"/>
<evidence type="ECO:0000256" key="7">
    <source>
        <dbReference type="ARBA" id="ARBA00022840"/>
    </source>
</evidence>
<feature type="transmembrane region" description="Helical" evidence="10">
    <location>
        <begin position="146"/>
        <end position="171"/>
    </location>
</feature>
<keyword evidence="10" id="KW-0812">Transmembrane</keyword>
<dbReference type="InterPro" id="IPR003594">
    <property type="entry name" value="HATPase_dom"/>
</dbReference>
<dbReference type="Gene3D" id="3.30.565.10">
    <property type="entry name" value="Histidine kinase-like ATPase, C-terminal domain"/>
    <property type="match status" value="1"/>
</dbReference>
<dbReference type="Pfam" id="PF02518">
    <property type="entry name" value="HATPase_c"/>
    <property type="match status" value="1"/>
</dbReference>
<gene>
    <name evidence="13" type="ORF">N1027_19710</name>
</gene>
<feature type="transmembrane region" description="Helical" evidence="10">
    <location>
        <begin position="41"/>
        <end position="60"/>
    </location>
</feature>
<dbReference type="InterPro" id="IPR050482">
    <property type="entry name" value="Sensor_HK_TwoCompSys"/>
</dbReference>
<feature type="transmembrane region" description="Helical" evidence="10">
    <location>
        <begin position="66"/>
        <end position="96"/>
    </location>
</feature>
<feature type="region of interest" description="Disordered" evidence="9">
    <location>
        <begin position="354"/>
        <end position="374"/>
    </location>
</feature>
<evidence type="ECO:0000259" key="12">
    <source>
        <dbReference type="Pfam" id="PF07730"/>
    </source>
</evidence>
<dbReference type="CDD" id="cd16917">
    <property type="entry name" value="HATPase_UhpB-NarQ-NarX-like"/>
    <property type="match status" value="1"/>
</dbReference>
<dbReference type="InterPro" id="IPR036890">
    <property type="entry name" value="HATPase_C_sf"/>
</dbReference>
<keyword evidence="7" id="KW-0067">ATP-binding</keyword>
<keyword evidence="10" id="KW-0472">Membrane</keyword>
<evidence type="ECO:0000256" key="5">
    <source>
        <dbReference type="ARBA" id="ARBA00022741"/>
    </source>
</evidence>
<dbReference type="EC" id="2.7.13.3" evidence="2"/>
<keyword evidence="8" id="KW-0902">Two-component regulatory system</keyword>
<feature type="transmembrane region" description="Helical" evidence="10">
    <location>
        <begin position="6"/>
        <end position="29"/>
    </location>
</feature>
<evidence type="ECO:0000256" key="1">
    <source>
        <dbReference type="ARBA" id="ARBA00000085"/>
    </source>
</evidence>
<reference evidence="13" key="1">
    <citation type="submission" date="2022-08" db="EMBL/GenBank/DDBJ databases">
        <authorList>
            <person name="Deng Y."/>
            <person name="Han X.-F."/>
            <person name="Zhang Y.-Q."/>
        </authorList>
    </citation>
    <scope>NUCLEOTIDE SEQUENCE</scope>
    <source>
        <strain evidence="13">CPCC 205763</strain>
    </source>
</reference>
<accession>A0ABT2GVW4</accession>
<dbReference type="Proteomes" id="UP001165584">
    <property type="component" value="Unassembled WGS sequence"/>
</dbReference>
<comment type="caution">
    <text evidence="13">The sequence shown here is derived from an EMBL/GenBank/DDBJ whole genome shotgun (WGS) entry which is preliminary data.</text>
</comment>
<keyword evidence="6 13" id="KW-0418">Kinase</keyword>
<evidence type="ECO:0000256" key="8">
    <source>
        <dbReference type="ARBA" id="ARBA00023012"/>
    </source>
</evidence>
<evidence type="ECO:0000259" key="11">
    <source>
        <dbReference type="Pfam" id="PF02518"/>
    </source>
</evidence>
<feature type="transmembrane region" description="Helical" evidence="10">
    <location>
        <begin position="103"/>
        <end position="126"/>
    </location>
</feature>
<keyword evidence="3" id="KW-0597">Phosphoprotein</keyword>
<dbReference type="PANTHER" id="PTHR24421">
    <property type="entry name" value="NITRATE/NITRITE SENSOR PROTEIN NARX-RELATED"/>
    <property type="match status" value="1"/>
</dbReference>
<dbReference type="Gene3D" id="1.20.5.1930">
    <property type="match status" value="1"/>
</dbReference>
<evidence type="ECO:0000256" key="2">
    <source>
        <dbReference type="ARBA" id="ARBA00012438"/>
    </source>
</evidence>